<evidence type="ECO:0000313" key="2">
    <source>
        <dbReference type="EMBL" id="KAF3498639.1"/>
    </source>
</evidence>
<accession>A0ABQ7ALR8</accession>
<evidence type="ECO:0000256" key="1">
    <source>
        <dbReference type="SAM" id="MobiDB-lite"/>
    </source>
</evidence>
<organism evidence="2 3">
    <name type="scientific">Brassica cretica</name>
    <name type="common">Mustard</name>
    <dbReference type="NCBI Taxonomy" id="69181"/>
    <lineage>
        <taxon>Eukaryota</taxon>
        <taxon>Viridiplantae</taxon>
        <taxon>Streptophyta</taxon>
        <taxon>Embryophyta</taxon>
        <taxon>Tracheophyta</taxon>
        <taxon>Spermatophyta</taxon>
        <taxon>Magnoliopsida</taxon>
        <taxon>eudicotyledons</taxon>
        <taxon>Gunneridae</taxon>
        <taxon>Pentapetalae</taxon>
        <taxon>rosids</taxon>
        <taxon>malvids</taxon>
        <taxon>Brassicales</taxon>
        <taxon>Brassicaceae</taxon>
        <taxon>Brassiceae</taxon>
        <taxon>Brassica</taxon>
    </lineage>
</organism>
<protein>
    <submittedName>
        <fullName evidence="2">Uncharacterized protein</fullName>
    </submittedName>
</protein>
<evidence type="ECO:0000313" key="3">
    <source>
        <dbReference type="Proteomes" id="UP000266723"/>
    </source>
</evidence>
<keyword evidence="3" id="KW-1185">Reference proteome</keyword>
<proteinExistence type="predicted"/>
<dbReference type="EMBL" id="QGKV02002055">
    <property type="protein sequence ID" value="KAF3498639.1"/>
    <property type="molecule type" value="Genomic_DNA"/>
</dbReference>
<name>A0ABQ7ALR8_BRACR</name>
<sequence>MKKQYHQKKRIAQVKLAQACKSLGMFLHSPSFRDPKDCTKIYVVKRQIVDTGVKRETYLFRYGFTSLDPTDIDCRVDMWIGDHCLFAEEVKALKHDDPDAAVESLPDEAILVSESERTSKYKSQVELSHFQQQKEQQRFHKIGVHKTRKKELISLNIPVKALRRLGKESDGKNASGKPGRLSKKPPEPLWSFVDDSLKEMKLTRCSVFSKIANEDVWDPGQIKIDKDTSWISRYDDVRQVPMVIRNRKQTSNWSCVAGIDFEWDPEDSDFVMANGLRTDHKISGDSSDMIWSGNKKIHFQWSENVLKSSKTEVSKYRNSFNAGSNLKTSRFFSGGVVISIYYRVSEFSLENILWQLACYTESLFMMEVTDDVKCWRDQMFVSTRGNLNGEMFHFPRPLELLVNPWFWHTLGLCGQGRFSRNGYGSGAYSSRGMVNMVLVLFFTGMEEIMEFFFYGWVQSPRPPELNDDKELDMIDGEFRPVAVVWLAGTQALSDYMMKIFVTVHAAFYHTLELMTLISTTCEAGFMALINSEGESNGDSTSGWKRYMRYSRDSDIYDVDLGYIMSLALLMMQVFYSQAKGVEVVVSALRQTLHYTQERFHLPRPPELYTRINVVVSDKFLVQVFKITSCYCMFNLEDKVVVNRGILISLGLVNSYWASLC</sequence>
<dbReference type="Proteomes" id="UP000266723">
    <property type="component" value="Unassembled WGS sequence"/>
</dbReference>
<comment type="caution">
    <text evidence="2">The sequence shown here is derived from an EMBL/GenBank/DDBJ whole genome shotgun (WGS) entry which is preliminary data.</text>
</comment>
<reference evidence="2 3" key="1">
    <citation type="journal article" date="2020" name="BMC Genomics">
        <title>Intraspecific diversification of the crop wild relative Brassica cretica Lam. using demographic model selection.</title>
        <authorList>
            <person name="Kioukis A."/>
            <person name="Michalopoulou V.A."/>
            <person name="Briers L."/>
            <person name="Pirintsos S."/>
            <person name="Studholme D.J."/>
            <person name="Pavlidis P."/>
            <person name="Sarris P.F."/>
        </authorList>
    </citation>
    <scope>NUCLEOTIDE SEQUENCE [LARGE SCALE GENOMIC DNA]</scope>
    <source>
        <strain evidence="3">cv. PFS-1207/04</strain>
    </source>
</reference>
<feature type="region of interest" description="Disordered" evidence="1">
    <location>
        <begin position="166"/>
        <end position="186"/>
    </location>
</feature>
<gene>
    <name evidence="2" type="ORF">DY000_02053500</name>
</gene>